<dbReference type="Proteomes" id="UP000249341">
    <property type="component" value="Unassembled WGS sequence"/>
</dbReference>
<dbReference type="InterPro" id="IPR043917">
    <property type="entry name" value="DUF5753"/>
</dbReference>
<dbReference type="InterPro" id="IPR010982">
    <property type="entry name" value="Lambda_DNA-bd_dom_sf"/>
</dbReference>
<dbReference type="Gene3D" id="1.10.260.40">
    <property type="entry name" value="lambda repressor-like DNA-binding domains"/>
    <property type="match status" value="1"/>
</dbReference>
<dbReference type="SMART" id="SM00530">
    <property type="entry name" value="HTH_XRE"/>
    <property type="match status" value="1"/>
</dbReference>
<dbReference type="Pfam" id="PF19054">
    <property type="entry name" value="DUF5753"/>
    <property type="match status" value="1"/>
</dbReference>
<name>A0A327YX58_9ACTN</name>
<dbReference type="GO" id="GO:0003677">
    <property type="term" value="F:DNA binding"/>
    <property type="evidence" value="ECO:0007669"/>
    <property type="project" value="InterPro"/>
</dbReference>
<sequence>MVRRSSPTLRNRELGALLKGYREARDLTAAQVAKDVGLPAATISRLENASRTSPRSGPPHVRALCSYYGLDAHTTERLVQMAKEGSQPGWWQRYNLESPLATYVDLESAAVAIDNFEATLIPGLLQTSEYAREVISPVRLHFSADQLDRTVESRIQRQRILTGENPLLFHAVIDEAALHRTVGNNSIMREQLSNIRRLATELPNVTVQILPFSVGANPGNDGGFSVLNFAEKMLPPVIYAEGQLGQIFEDDPDEVNRVKEIFAGLAGLALDGDQSLGMIDKLVRTLT</sequence>
<evidence type="ECO:0000259" key="1">
    <source>
        <dbReference type="PROSITE" id="PS50943"/>
    </source>
</evidence>
<evidence type="ECO:0000313" key="3">
    <source>
        <dbReference type="Proteomes" id="UP000249341"/>
    </source>
</evidence>
<dbReference type="SUPFAM" id="SSF47413">
    <property type="entry name" value="lambda repressor-like DNA-binding domains"/>
    <property type="match status" value="1"/>
</dbReference>
<dbReference type="RefSeq" id="WP_111654851.1">
    <property type="nucleotide sequence ID" value="NZ_JACHWI010000002.1"/>
</dbReference>
<dbReference type="AlphaFoldDB" id="A0A327YX58"/>
<comment type="caution">
    <text evidence="2">The sequence shown here is derived from an EMBL/GenBank/DDBJ whole genome shotgun (WGS) entry which is preliminary data.</text>
</comment>
<dbReference type="EMBL" id="QLMJ01000029">
    <property type="protein sequence ID" value="RAK26007.1"/>
    <property type="molecule type" value="Genomic_DNA"/>
</dbReference>
<accession>A0A327YX58</accession>
<reference evidence="2 3" key="1">
    <citation type="submission" date="2018-06" db="EMBL/GenBank/DDBJ databases">
        <title>Genomic Encyclopedia of Type Strains, Phase III (KMG-III): the genomes of soil and plant-associated and newly described type strains.</title>
        <authorList>
            <person name="Whitman W."/>
        </authorList>
    </citation>
    <scope>NUCLEOTIDE SEQUENCE [LARGE SCALE GENOMIC DNA]</scope>
    <source>
        <strain evidence="2 3">CGMCC 4.7090</strain>
    </source>
</reference>
<feature type="domain" description="HTH cro/C1-type" evidence="1">
    <location>
        <begin position="18"/>
        <end position="54"/>
    </location>
</feature>
<protein>
    <submittedName>
        <fullName evidence="2">Helix-turn-helix protein</fullName>
    </submittedName>
</protein>
<evidence type="ECO:0000313" key="2">
    <source>
        <dbReference type="EMBL" id="RAK26007.1"/>
    </source>
</evidence>
<keyword evidence="3" id="KW-1185">Reference proteome</keyword>
<proteinExistence type="predicted"/>
<dbReference type="InterPro" id="IPR001387">
    <property type="entry name" value="Cro/C1-type_HTH"/>
</dbReference>
<gene>
    <name evidence="2" type="ORF">B0I29_12943</name>
</gene>
<dbReference type="CDD" id="cd00093">
    <property type="entry name" value="HTH_XRE"/>
    <property type="match status" value="1"/>
</dbReference>
<dbReference type="Pfam" id="PF13560">
    <property type="entry name" value="HTH_31"/>
    <property type="match status" value="1"/>
</dbReference>
<organism evidence="2 3">
    <name type="scientific">Actinoplanes lutulentus</name>
    <dbReference type="NCBI Taxonomy" id="1287878"/>
    <lineage>
        <taxon>Bacteria</taxon>
        <taxon>Bacillati</taxon>
        <taxon>Actinomycetota</taxon>
        <taxon>Actinomycetes</taxon>
        <taxon>Micromonosporales</taxon>
        <taxon>Micromonosporaceae</taxon>
        <taxon>Actinoplanes</taxon>
    </lineage>
</organism>
<dbReference type="PROSITE" id="PS50943">
    <property type="entry name" value="HTH_CROC1"/>
    <property type="match status" value="1"/>
</dbReference>
<dbReference type="OrthoDB" id="3458445at2"/>